<dbReference type="Pfam" id="PF00614">
    <property type="entry name" value="PLDc"/>
    <property type="match status" value="1"/>
</dbReference>
<evidence type="ECO:0000256" key="8">
    <source>
        <dbReference type="ARBA" id="ARBA00023098"/>
    </source>
</evidence>
<dbReference type="PROSITE" id="PS50004">
    <property type="entry name" value="C2"/>
    <property type="match status" value="1"/>
</dbReference>
<evidence type="ECO:0000256" key="3">
    <source>
        <dbReference type="ARBA" id="ARBA00010683"/>
    </source>
</evidence>
<dbReference type="SMART" id="SM00155">
    <property type="entry name" value="PLDc"/>
    <property type="match status" value="1"/>
</dbReference>
<reference evidence="11 12" key="1">
    <citation type="journal article" date="2013" name="Proc. Natl. Acad. Sci. U.S.A.">
        <title>Fine-scale variation in meiotic recombination in Mimulus inferred from population shotgun sequencing.</title>
        <authorList>
            <person name="Hellsten U."/>
            <person name="Wright K.M."/>
            <person name="Jenkins J."/>
            <person name="Shu S."/>
            <person name="Yuan Y."/>
            <person name="Wessler S.R."/>
            <person name="Schmutz J."/>
            <person name="Willis J.H."/>
            <person name="Rokhsar D.S."/>
        </authorList>
    </citation>
    <scope>NUCLEOTIDE SEQUENCE [LARGE SCALE GENOMIC DNA]</scope>
    <source>
        <strain evidence="12">cv. DUN x IM62</strain>
    </source>
</reference>
<dbReference type="SUPFAM" id="SSF49562">
    <property type="entry name" value="C2 domain (Calcium/lipid-binding domain, CaLB)"/>
    <property type="match status" value="1"/>
</dbReference>
<sequence>VIELVKKAMGYKNTATEFYVKIGLENTTVGQTRRVPHEDTKLSWDESFQIYCAHKASHVIFTIKVDNFIGAELIGWARIAVSELISGKEIDTGLTILHTDNEPIFLLGQPEIHVKLKFFDVARERYWSRGLKTPEFPGVPFTFFRQRNGCKVTLYQDAHVPDNFIPKIPLAGGKFYEPRRCWEDIFDAIYNAKHMIYITGWSVYAEITLVRDRRRPKAGGDLTLGELLTKKADEGVRVLLLVWDDRTSVGWLKEDGLMMTHDKETDKYFLNTNVHCVLCPRIPGIGQRLIHNIEIETLFTHHQKIVVVDSEMPNGSSNIRRLVSFIGGIDLYDGRYDTQFHSLFRTLDSVHHDDFHQRNIAGATIRKGGPREPWHDIHCRLEGPVEEAGRRNLLLPLQELKQTIILPSPVMFPDDHETWNVQLLRSIDSGAAFGFPYDPKEGAKSGLVSEHNNIIDRSIQDGYIHAIRRVIWASLTSNK</sequence>
<dbReference type="Gene3D" id="3.30.870.10">
    <property type="entry name" value="Endonuclease Chain A"/>
    <property type="match status" value="1"/>
</dbReference>
<feature type="domain" description="C2" evidence="9">
    <location>
        <begin position="1"/>
        <end position="94"/>
    </location>
</feature>
<evidence type="ECO:0000256" key="2">
    <source>
        <dbReference type="ARBA" id="ARBA00001913"/>
    </source>
</evidence>
<evidence type="ECO:0000256" key="1">
    <source>
        <dbReference type="ARBA" id="ARBA00000798"/>
    </source>
</evidence>
<evidence type="ECO:0000259" key="10">
    <source>
        <dbReference type="PROSITE" id="PS50035"/>
    </source>
</evidence>
<evidence type="ECO:0000313" key="11">
    <source>
        <dbReference type="EMBL" id="EYU23014.1"/>
    </source>
</evidence>
<evidence type="ECO:0000256" key="4">
    <source>
        <dbReference type="ARBA" id="ARBA00012027"/>
    </source>
</evidence>
<dbReference type="AlphaFoldDB" id="A0A022Q5X9"/>
<protein>
    <recommendedName>
        <fullName evidence="4">phospholipase D</fullName>
        <ecNumber evidence="4">3.1.4.4</ecNumber>
    </recommendedName>
</protein>
<dbReference type="PANTHER" id="PTHR18896">
    <property type="entry name" value="PHOSPHOLIPASE D"/>
    <property type="match status" value="1"/>
</dbReference>
<evidence type="ECO:0000256" key="7">
    <source>
        <dbReference type="ARBA" id="ARBA00022963"/>
    </source>
</evidence>
<dbReference type="eggNOG" id="KOG1329">
    <property type="taxonomic scope" value="Eukaryota"/>
</dbReference>
<dbReference type="InterPro" id="IPR000008">
    <property type="entry name" value="C2_dom"/>
</dbReference>
<dbReference type="GO" id="GO:0009395">
    <property type="term" value="P:phospholipid catabolic process"/>
    <property type="evidence" value="ECO:0000318"/>
    <property type="project" value="GO_Central"/>
</dbReference>
<comment type="catalytic activity">
    <reaction evidence="1">
        <text>a 1,2-diacyl-sn-glycero-3-phosphocholine + H2O = a 1,2-diacyl-sn-glycero-3-phosphate + choline + H(+)</text>
        <dbReference type="Rhea" id="RHEA:14445"/>
        <dbReference type="ChEBI" id="CHEBI:15354"/>
        <dbReference type="ChEBI" id="CHEBI:15377"/>
        <dbReference type="ChEBI" id="CHEBI:15378"/>
        <dbReference type="ChEBI" id="CHEBI:57643"/>
        <dbReference type="ChEBI" id="CHEBI:58608"/>
        <dbReference type="EC" id="3.1.4.4"/>
    </reaction>
</comment>
<dbReference type="STRING" id="4155.A0A022Q5X9"/>
<accession>A0A022Q5X9</accession>
<evidence type="ECO:0000259" key="9">
    <source>
        <dbReference type="PROSITE" id="PS50004"/>
    </source>
</evidence>
<comment type="cofactor">
    <cofactor evidence="2">
        <name>Ca(2+)</name>
        <dbReference type="ChEBI" id="CHEBI:29108"/>
    </cofactor>
</comment>
<dbReference type="PANTHER" id="PTHR18896:SF138">
    <property type="entry name" value="PHOSPHOLIPASE D"/>
    <property type="match status" value="1"/>
</dbReference>
<feature type="non-terminal residue" evidence="11">
    <location>
        <position position="1"/>
    </location>
</feature>
<evidence type="ECO:0000256" key="5">
    <source>
        <dbReference type="ARBA" id="ARBA00022737"/>
    </source>
</evidence>
<dbReference type="PROSITE" id="PS50035">
    <property type="entry name" value="PLD"/>
    <property type="match status" value="1"/>
</dbReference>
<dbReference type="EC" id="3.1.4.4" evidence="4"/>
<dbReference type="Proteomes" id="UP000030748">
    <property type="component" value="Unassembled WGS sequence"/>
</dbReference>
<dbReference type="Gene3D" id="2.60.40.150">
    <property type="entry name" value="C2 domain"/>
    <property type="match status" value="1"/>
</dbReference>
<keyword evidence="6" id="KW-0378">Hydrolase</keyword>
<dbReference type="SUPFAM" id="SSF56024">
    <property type="entry name" value="Phospholipase D/nuclease"/>
    <property type="match status" value="1"/>
</dbReference>
<keyword evidence="12" id="KW-1185">Reference proteome</keyword>
<evidence type="ECO:0000313" key="12">
    <source>
        <dbReference type="Proteomes" id="UP000030748"/>
    </source>
</evidence>
<feature type="domain" description="PLD phosphodiesterase" evidence="10">
    <location>
        <begin position="297"/>
        <end position="335"/>
    </location>
</feature>
<evidence type="ECO:0000256" key="6">
    <source>
        <dbReference type="ARBA" id="ARBA00022801"/>
    </source>
</evidence>
<dbReference type="InterPro" id="IPR035892">
    <property type="entry name" value="C2_domain_sf"/>
</dbReference>
<keyword evidence="5" id="KW-0677">Repeat</keyword>
<name>A0A022Q5X9_ERYGU</name>
<dbReference type="GO" id="GO:0005886">
    <property type="term" value="C:plasma membrane"/>
    <property type="evidence" value="ECO:0000318"/>
    <property type="project" value="GO_Central"/>
</dbReference>
<gene>
    <name evidence="11" type="ORF">MIMGU_mgv1a0192722mg</name>
</gene>
<keyword evidence="8" id="KW-0443">Lipid metabolism</keyword>
<proteinExistence type="inferred from homology"/>
<organism evidence="11 12">
    <name type="scientific">Erythranthe guttata</name>
    <name type="common">Yellow monkey flower</name>
    <name type="synonym">Mimulus guttatus</name>
    <dbReference type="NCBI Taxonomy" id="4155"/>
    <lineage>
        <taxon>Eukaryota</taxon>
        <taxon>Viridiplantae</taxon>
        <taxon>Streptophyta</taxon>
        <taxon>Embryophyta</taxon>
        <taxon>Tracheophyta</taxon>
        <taxon>Spermatophyta</taxon>
        <taxon>Magnoliopsida</taxon>
        <taxon>eudicotyledons</taxon>
        <taxon>Gunneridae</taxon>
        <taxon>Pentapetalae</taxon>
        <taxon>asterids</taxon>
        <taxon>lamiids</taxon>
        <taxon>Lamiales</taxon>
        <taxon>Phrymaceae</taxon>
        <taxon>Erythranthe</taxon>
    </lineage>
</organism>
<dbReference type="GO" id="GO:0004630">
    <property type="term" value="F:phospholipase D activity"/>
    <property type="evidence" value="ECO:0000318"/>
    <property type="project" value="GO_Central"/>
</dbReference>
<dbReference type="EMBL" id="KI632182">
    <property type="protein sequence ID" value="EYU23014.1"/>
    <property type="molecule type" value="Genomic_DNA"/>
</dbReference>
<comment type="similarity">
    <text evidence="3">Belongs to the phospholipase D family. C2-PLD subfamily.</text>
</comment>
<dbReference type="Pfam" id="PF00168">
    <property type="entry name" value="C2"/>
    <property type="match status" value="1"/>
</dbReference>
<dbReference type="InterPro" id="IPR001736">
    <property type="entry name" value="PLipase_D/transphosphatidylase"/>
</dbReference>
<dbReference type="InterPro" id="IPR015679">
    <property type="entry name" value="PLipase_D_fam"/>
</dbReference>
<keyword evidence="7" id="KW-0442">Lipid degradation</keyword>